<protein>
    <submittedName>
        <fullName evidence="1">Uncharacterized protein UPF0180</fullName>
    </submittedName>
</protein>
<evidence type="ECO:0000313" key="2">
    <source>
        <dbReference type="Proteomes" id="UP000295832"/>
    </source>
</evidence>
<dbReference type="Proteomes" id="UP000295832">
    <property type="component" value="Unassembled WGS sequence"/>
</dbReference>
<evidence type="ECO:0000313" key="1">
    <source>
        <dbReference type="EMBL" id="TDX51531.1"/>
    </source>
</evidence>
<dbReference type="STRING" id="926561.GCA_000379025_00147"/>
<dbReference type="InterPro" id="IPR005370">
    <property type="entry name" value="UPF0180"/>
</dbReference>
<proteinExistence type="predicted"/>
<name>A0A4R8GYH7_9FIRM</name>
<comment type="caution">
    <text evidence="1">The sequence shown here is derived from an EMBL/GenBank/DDBJ whole genome shotgun (WGS) entry which is preliminary data.</text>
</comment>
<gene>
    <name evidence="1" type="ORF">C7959_11231</name>
</gene>
<dbReference type="Pfam" id="PF03698">
    <property type="entry name" value="UPF0180"/>
    <property type="match status" value="1"/>
</dbReference>
<dbReference type="AlphaFoldDB" id="A0A4R8GYH7"/>
<dbReference type="EMBL" id="SOEG01000012">
    <property type="protein sequence ID" value="TDX51531.1"/>
    <property type="molecule type" value="Genomic_DNA"/>
</dbReference>
<organism evidence="1 2">
    <name type="scientific">Orenia marismortui</name>
    <dbReference type="NCBI Taxonomy" id="46469"/>
    <lineage>
        <taxon>Bacteria</taxon>
        <taxon>Bacillati</taxon>
        <taxon>Bacillota</taxon>
        <taxon>Clostridia</taxon>
        <taxon>Halanaerobiales</taxon>
        <taxon>Halobacteroidaceae</taxon>
        <taxon>Orenia</taxon>
    </lineage>
</organism>
<keyword evidence="2" id="KW-1185">Reference proteome</keyword>
<reference evidence="1 2" key="1">
    <citation type="submission" date="2019-03" db="EMBL/GenBank/DDBJ databases">
        <title>Subsurface microbial communities from deep shales in Ohio and West Virginia, USA.</title>
        <authorList>
            <person name="Wrighton K."/>
        </authorList>
    </citation>
    <scope>NUCLEOTIDE SEQUENCE [LARGE SCALE GENOMIC DNA]</scope>
    <source>
        <strain evidence="1 2">MSL 6dP</strain>
    </source>
</reference>
<accession>A0A4R8GYH7</accession>
<sequence>MKRKIAVEDSLSNLAKELKKDGFEVATLNNNNLQNVDAVVLSGEDNNMMNMSDIQTKAQVINAKGLSAQELKERLNNQLV</sequence>
<dbReference type="RefSeq" id="WP_134116599.1">
    <property type="nucleotide sequence ID" value="NZ_SOEG01000012.1"/>
</dbReference>